<name>A0A511ZIC8_9BACI</name>
<comment type="caution">
    <text evidence="1">The sequence shown here is derived from an EMBL/GenBank/DDBJ whole genome shotgun (WGS) entry which is preliminary data.</text>
</comment>
<evidence type="ECO:0000313" key="2">
    <source>
        <dbReference type="Proteomes" id="UP000321558"/>
    </source>
</evidence>
<protein>
    <submittedName>
        <fullName evidence="1">Uncharacterized protein</fullName>
    </submittedName>
</protein>
<proteinExistence type="predicted"/>
<keyword evidence="2" id="KW-1185">Reference proteome</keyword>
<gene>
    <name evidence="1" type="ORF">OSO01_19380</name>
</gene>
<dbReference type="EMBL" id="BJYM01000007">
    <property type="protein sequence ID" value="GEN87199.1"/>
    <property type="molecule type" value="Genomic_DNA"/>
</dbReference>
<reference evidence="1 2" key="1">
    <citation type="submission" date="2019-07" db="EMBL/GenBank/DDBJ databases">
        <title>Whole genome shotgun sequence of Oceanobacillus sojae NBRC 105379.</title>
        <authorList>
            <person name="Hosoyama A."/>
            <person name="Uohara A."/>
            <person name="Ohji S."/>
            <person name="Ichikawa N."/>
        </authorList>
    </citation>
    <scope>NUCLEOTIDE SEQUENCE [LARGE SCALE GENOMIC DNA]</scope>
    <source>
        <strain evidence="1 2">NBRC 105379</strain>
    </source>
</reference>
<dbReference type="Proteomes" id="UP000321558">
    <property type="component" value="Unassembled WGS sequence"/>
</dbReference>
<evidence type="ECO:0000313" key="1">
    <source>
        <dbReference type="EMBL" id="GEN87199.1"/>
    </source>
</evidence>
<sequence>MISAYINHDRILIASFNDMTSHFIPPEGMYVLFLVEREGVLCTPYLFSNLNNKLDKSFLIPLKDFMVWIAWISFSVKV</sequence>
<organism evidence="1 2">
    <name type="scientific">Oceanobacillus sojae</name>
    <dbReference type="NCBI Taxonomy" id="582851"/>
    <lineage>
        <taxon>Bacteria</taxon>
        <taxon>Bacillati</taxon>
        <taxon>Bacillota</taxon>
        <taxon>Bacilli</taxon>
        <taxon>Bacillales</taxon>
        <taxon>Bacillaceae</taxon>
        <taxon>Oceanobacillus</taxon>
    </lineage>
</organism>
<dbReference type="AlphaFoldDB" id="A0A511ZIC8"/>
<accession>A0A511ZIC8</accession>